<accession>A0A9J6C9W0</accession>
<reference evidence="1" key="1">
    <citation type="submission" date="2021-03" db="EMBL/GenBank/DDBJ databases">
        <title>Chromosome level genome of the anhydrobiotic midge Polypedilum vanderplanki.</title>
        <authorList>
            <person name="Yoshida Y."/>
            <person name="Kikawada T."/>
            <person name="Gusev O."/>
        </authorList>
    </citation>
    <scope>NUCLEOTIDE SEQUENCE</scope>
    <source>
        <strain evidence="1">NIAS01</strain>
        <tissue evidence="1">Whole body or cell culture</tissue>
    </source>
</reference>
<comment type="caution">
    <text evidence="1">The sequence shown here is derived from an EMBL/GenBank/DDBJ whole genome shotgun (WGS) entry which is preliminary data.</text>
</comment>
<dbReference type="Proteomes" id="UP001107558">
    <property type="component" value="Chromosome 2"/>
</dbReference>
<gene>
    <name evidence="1" type="ORF">PVAND_008403</name>
</gene>
<name>A0A9J6C9W0_POLVA</name>
<evidence type="ECO:0000313" key="2">
    <source>
        <dbReference type="Proteomes" id="UP001107558"/>
    </source>
</evidence>
<dbReference type="AlphaFoldDB" id="A0A9J6C9W0"/>
<evidence type="ECO:0000313" key="1">
    <source>
        <dbReference type="EMBL" id="KAG5678759.1"/>
    </source>
</evidence>
<proteinExistence type="predicted"/>
<protein>
    <submittedName>
        <fullName evidence="1">Uncharacterized protein</fullName>
    </submittedName>
</protein>
<keyword evidence="2" id="KW-1185">Reference proteome</keyword>
<sequence>MAEKEDELETFCRSIREIPFRILANKYSLEEKDFVKGVYNTKIYSNFFLTGECQRQFQNKIAHHIEFDPRAIEIRKMKRQRKSKPFKSNETYSDVLANRTVSYQRKMNEKDDDNKMQIYTTEYLESISPSALSKDFIEYSTIDFDVIAPKNEIYGEAFETIVEVFLNTIVVDELLMCLMIVFNEGNNPLFLQDKVHELRVYKCFIDKNEETSYSLSSLATPAINTSSSSSSRTSYEADISHISLSPEAIAYYSAFPELTFSKKSDN</sequence>
<organism evidence="1 2">
    <name type="scientific">Polypedilum vanderplanki</name>
    <name type="common">Sleeping chironomid midge</name>
    <dbReference type="NCBI Taxonomy" id="319348"/>
    <lineage>
        <taxon>Eukaryota</taxon>
        <taxon>Metazoa</taxon>
        <taxon>Ecdysozoa</taxon>
        <taxon>Arthropoda</taxon>
        <taxon>Hexapoda</taxon>
        <taxon>Insecta</taxon>
        <taxon>Pterygota</taxon>
        <taxon>Neoptera</taxon>
        <taxon>Endopterygota</taxon>
        <taxon>Diptera</taxon>
        <taxon>Nematocera</taxon>
        <taxon>Chironomoidea</taxon>
        <taxon>Chironomidae</taxon>
        <taxon>Chironominae</taxon>
        <taxon>Polypedilum</taxon>
        <taxon>Polypedilum</taxon>
    </lineage>
</organism>
<dbReference type="EMBL" id="JADBJN010000002">
    <property type="protein sequence ID" value="KAG5678759.1"/>
    <property type="molecule type" value="Genomic_DNA"/>
</dbReference>